<feature type="region of interest" description="Disordered" evidence="1">
    <location>
        <begin position="42"/>
        <end position="77"/>
    </location>
</feature>
<accession>A0A5B7HKZ6</accession>
<dbReference type="Proteomes" id="UP000324222">
    <property type="component" value="Unassembled WGS sequence"/>
</dbReference>
<keyword evidence="3" id="KW-1185">Reference proteome</keyword>
<sequence length="77" mass="8952">MPRQRAAGWGEKCRGREVRSSSGVSRTVSACMKLCQPTLRLTSREALEGREERDVRKNEEDRGEKDEEEEERVRKTE</sequence>
<comment type="caution">
    <text evidence="2">The sequence shown here is derived from an EMBL/GenBank/DDBJ whole genome shotgun (WGS) entry which is preliminary data.</text>
</comment>
<dbReference type="EMBL" id="VSRR010031096">
    <property type="protein sequence ID" value="MPC70419.1"/>
    <property type="molecule type" value="Genomic_DNA"/>
</dbReference>
<feature type="region of interest" description="Disordered" evidence="1">
    <location>
        <begin position="1"/>
        <end position="27"/>
    </location>
</feature>
<dbReference type="AlphaFoldDB" id="A0A5B7HKZ6"/>
<reference evidence="2 3" key="1">
    <citation type="submission" date="2019-05" db="EMBL/GenBank/DDBJ databases">
        <title>Another draft genome of Portunus trituberculatus and its Hox gene families provides insights of decapod evolution.</title>
        <authorList>
            <person name="Jeong J.-H."/>
            <person name="Song I."/>
            <person name="Kim S."/>
            <person name="Choi T."/>
            <person name="Kim D."/>
            <person name="Ryu S."/>
            <person name="Kim W."/>
        </authorList>
    </citation>
    <scope>NUCLEOTIDE SEQUENCE [LARGE SCALE GENOMIC DNA]</scope>
    <source>
        <tissue evidence="2">Muscle</tissue>
    </source>
</reference>
<name>A0A5B7HKZ6_PORTR</name>
<evidence type="ECO:0000313" key="3">
    <source>
        <dbReference type="Proteomes" id="UP000324222"/>
    </source>
</evidence>
<gene>
    <name evidence="2" type="ORF">E2C01_064668</name>
</gene>
<evidence type="ECO:0000313" key="2">
    <source>
        <dbReference type="EMBL" id="MPC70419.1"/>
    </source>
</evidence>
<evidence type="ECO:0000256" key="1">
    <source>
        <dbReference type="SAM" id="MobiDB-lite"/>
    </source>
</evidence>
<organism evidence="2 3">
    <name type="scientific">Portunus trituberculatus</name>
    <name type="common">Swimming crab</name>
    <name type="synonym">Neptunus trituberculatus</name>
    <dbReference type="NCBI Taxonomy" id="210409"/>
    <lineage>
        <taxon>Eukaryota</taxon>
        <taxon>Metazoa</taxon>
        <taxon>Ecdysozoa</taxon>
        <taxon>Arthropoda</taxon>
        <taxon>Crustacea</taxon>
        <taxon>Multicrustacea</taxon>
        <taxon>Malacostraca</taxon>
        <taxon>Eumalacostraca</taxon>
        <taxon>Eucarida</taxon>
        <taxon>Decapoda</taxon>
        <taxon>Pleocyemata</taxon>
        <taxon>Brachyura</taxon>
        <taxon>Eubrachyura</taxon>
        <taxon>Portunoidea</taxon>
        <taxon>Portunidae</taxon>
        <taxon>Portuninae</taxon>
        <taxon>Portunus</taxon>
    </lineage>
</organism>
<proteinExistence type="predicted"/>
<protein>
    <submittedName>
        <fullName evidence="2">Uncharacterized protein</fullName>
    </submittedName>
</protein>